<dbReference type="AlphaFoldDB" id="A0A1G9U1L8"/>
<evidence type="ECO:0000313" key="3">
    <source>
        <dbReference type="Proteomes" id="UP000199451"/>
    </source>
</evidence>
<dbReference type="Proteomes" id="UP000199451">
    <property type="component" value="Unassembled WGS sequence"/>
</dbReference>
<accession>A0A1G9U1L8</accession>
<dbReference type="EMBL" id="FNHL01000002">
    <property type="protein sequence ID" value="SDM53772.1"/>
    <property type="molecule type" value="Genomic_DNA"/>
</dbReference>
<dbReference type="PROSITE" id="PS51318">
    <property type="entry name" value="TAT"/>
    <property type="match status" value="1"/>
</dbReference>
<name>A0A1G9U1L8_9EURY</name>
<gene>
    <name evidence="2" type="ORF">SAMN04487949_1999</name>
</gene>
<reference evidence="3" key="1">
    <citation type="submission" date="2016-10" db="EMBL/GenBank/DDBJ databases">
        <authorList>
            <person name="Varghese N."/>
            <person name="Submissions S."/>
        </authorList>
    </citation>
    <scope>NUCLEOTIDE SEQUENCE [LARGE SCALE GENOMIC DNA]</scope>
    <source>
        <strain evidence="3">CGMCC 1.10119</strain>
    </source>
</reference>
<protein>
    <recommendedName>
        <fullName evidence="4">Lipoprotein</fullName>
    </recommendedName>
</protein>
<feature type="region of interest" description="Disordered" evidence="1">
    <location>
        <begin position="27"/>
        <end position="81"/>
    </location>
</feature>
<dbReference type="RefSeq" id="WP_089697252.1">
    <property type="nucleotide sequence ID" value="NZ_FNHL01000002.1"/>
</dbReference>
<proteinExistence type="predicted"/>
<evidence type="ECO:0008006" key="4">
    <source>
        <dbReference type="Google" id="ProtNLM"/>
    </source>
</evidence>
<evidence type="ECO:0000313" key="2">
    <source>
        <dbReference type="EMBL" id="SDM53772.1"/>
    </source>
</evidence>
<dbReference type="PROSITE" id="PS51257">
    <property type="entry name" value="PROKAR_LIPOPROTEIN"/>
    <property type="match status" value="1"/>
</dbReference>
<keyword evidence="3" id="KW-1185">Reference proteome</keyword>
<feature type="compositionally biased region" description="Low complexity" evidence="1">
    <location>
        <begin position="43"/>
        <end position="58"/>
    </location>
</feature>
<evidence type="ECO:0000256" key="1">
    <source>
        <dbReference type="SAM" id="MobiDB-lite"/>
    </source>
</evidence>
<sequence>MPRTRRSLLAATASFAVGVLGGCVARDGGGTADASTENRTTSDRSPSAAQSSESATATPLPDRTVALPDGPKTRPDHPDSLTLETARTYARKFEYGYVYNSLWYSESTEVTLSCEVVDAREVDVGYKVVVSCTGYSNTGGGGESDGNTTATMVHADYFTQVYTYLLDEDSVVRRRATAAEKS</sequence>
<dbReference type="OrthoDB" id="346469at2157"/>
<organism evidence="2 3">
    <name type="scientific">Halogranum gelatinilyticum</name>
    <dbReference type="NCBI Taxonomy" id="660521"/>
    <lineage>
        <taxon>Archaea</taxon>
        <taxon>Methanobacteriati</taxon>
        <taxon>Methanobacteriota</taxon>
        <taxon>Stenosarchaea group</taxon>
        <taxon>Halobacteria</taxon>
        <taxon>Halobacteriales</taxon>
        <taxon>Haloferacaceae</taxon>
    </lineage>
</organism>
<dbReference type="InterPro" id="IPR006311">
    <property type="entry name" value="TAT_signal"/>
</dbReference>